<feature type="signal peptide" evidence="1">
    <location>
        <begin position="1"/>
        <end position="19"/>
    </location>
</feature>
<evidence type="ECO:0000313" key="2">
    <source>
        <dbReference type="EMBL" id="QDT92974.1"/>
    </source>
</evidence>
<organism evidence="2 3">
    <name type="scientific">Gimesia algae</name>
    <dbReference type="NCBI Taxonomy" id="2527971"/>
    <lineage>
        <taxon>Bacteria</taxon>
        <taxon>Pseudomonadati</taxon>
        <taxon>Planctomycetota</taxon>
        <taxon>Planctomycetia</taxon>
        <taxon>Planctomycetales</taxon>
        <taxon>Planctomycetaceae</taxon>
        <taxon>Gimesia</taxon>
    </lineage>
</organism>
<reference evidence="2 3" key="1">
    <citation type="submission" date="2019-02" db="EMBL/GenBank/DDBJ databases">
        <title>Deep-cultivation of Planctomycetes and their phenomic and genomic characterization uncovers novel biology.</title>
        <authorList>
            <person name="Wiegand S."/>
            <person name="Jogler M."/>
            <person name="Boedeker C."/>
            <person name="Pinto D."/>
            <person name="Vollmers J."/>
            <person name="Rivas-Marin E."/>
            <person name="Kohn T."/>
            <person name="Peeters S.H."/>
            <person name="Heuer A."/>
            <person name="Rast P."/>
            <person name="Oberbeckmann S."/>
            <person name="Bunk B."/>
            <person name="Jeske O."/>
            <person name="Meyerdierks A."/>
            <person name="Storesund J.E."/>
            <person name="Kallscheuer N."/>
            <person name="Luecker S."/>
            <person name="Lage O.M."/>
            <person name="Pohl T."/>
            <person name="Merkel B.J."/>
            <person name="Hornburger P."/>
            <person name="Mueller R.-W."/>
            <person name="Bruemmer F."/>
            <person name="Labrenz M."/>
            <person name="Spormann A.M."/>
            <person name="Op den Camp H."/>
            <person name="Overmann J."/>
            <person name="Amann R."/>
            <person name="Jetten M.S.M."/>
            <person name="Mascher T."/>
            <person name="Medema M.H."/>
            <person name="Devos D.P."/>
            <person name="Kaster A.-K."/>
            <person name="Ovreas L."/>
            <person name="Rohde M."/>
            <person name="Galperin M.Y."/>
            <person name="Jogler C."/>
        </authorList>
    </citation>
    <scope>NUCLEOTIDE SEQUENCE [LARGE SCALE GENOMIC DNA]</scope>
    <source>
        <strain evidence="2 3">Pan161</strain>
    </source>
</reference>
<evidence type="ECO:0000256" key="1">
    <source>
        <dbReference type="SAM" id="SignalP"/>
    </source>
</evidence>
<dbReference type="OrthoDB" id="9917303at2"/>
<evidence type="ECO:0000313" key="3">
    <source>
        <dbReference type="Proteomes" id="UP000316855"/>
    </source>
</evidence>
<accession>A0A517VIY7</accession>
<dbReference type="AlphaFoldDB" id="A0A517VIY7"/>
<name>A0A517VIY7_9PLAN</name>
<dbReference type="EMBL" id="CP036343">
    <property type="protein sequence ID" value="QDT92974.1"/>
    <property type="molecule type" value="Genomic_DNA"/>
</dbReference>
<dbReference type="KEGG" id="gax:Pan161_46460"/>
<feature type="chain" id="PRO_5021764865" evidence="1">
    <location>
        <begin position="20"/>
        <end position="111"/>
    </location>
</feature>
<protein>
    <submittedName>
        <fullName evidence="2">Uncharacterized protein</fullName>
    </submittedName>
</protein>
<proteinExistence type="predicted"/>
<sequence precursor="true">MLKPCFTVVFCCACASLFADDGQQSVYEMDSFETPVLTSVIEPLVPSENVSYLVDETALKLDQTEIREPAQIFLTQSLPFTPVVRPSAKSDPNLLWPRPRLELQWLMTGKR</sequence>
<dbReference type="Proteomes" id="UP000316855">
    <property type="component" value="Chromosome"/>
</dbReference>
<keyword evidence="3" id="KW-1185">Reference proteome</keyword>
<dbReference type="RefSeq" id="WP_145230997.1">
    <property type="nucleotide sequence ID" value="NZ_CP036343.1"/>
</dbReference>
<gene>
    <name evidence="2" type="ORF">Pan161_46460</name>
</gene>
<keyword evidence="1" id="KW-0732">Signal</keyword>